<dbReference type="RefSeq" id="WP_179747282.1">
    <property type="nucleotide sequence ID" value="NZ_OBEA01000005.1"/>
</dbReference>
<keyword evidence="1" id="KW-0472">Membrane</keyword>
<reference evidence="2 3" key="1">
    <citation type="submission" date="2017-09" db="EMBL/GenBank/DDBJ databases">
        <authorList>
            <person name="Ehlers B."/>
            <person name="Leendertz F.H."/>
        </authorList>
    </citation>
    <scope>NUCLEOTIDE SEQUENCE [LARGE SCALE GENOMIC DNA]</scope>
    <source>
        <strain evidence="2 3">CGMCC 1.12662</strain>
    </source>
</reference>
<dbReference type="AlphaFoldDB" id="A0A285J1P2"/>
<name>A0A285J1P2_9RHOB</name>
<evidence type="ECO:0000313" key="2">
    <source>
        <dbReference type="EMBL" id="SNY53787.1"/>
    </source>
</evidence>
<proteinExistence type="predicted"/>
<gene>
    <name evidence="2" type="ORF">SAMN06297129_2628</name>
</gene>
<sequence length="55" mass="6073">MFAVAGLVIGAFLGAWRAKRRGGDRRDMFQYAASHAILFALIGLFLTLIIHRALV</sequence>
<dbReference type="EMBL" id="OBEA01000005">
    <property type="protein sequence ID" value="SNY53787.1"/>
    <property type="molecule type" value="Genomic_DNA"/>
</dbReference>
<organism evidence="2 3">
    <name type="scientific">Pseudooceanicola antarcticus</name>
    <dbReference type="NCBI Taxonomy" id="1247613"/>
    <lineage>
        <taxon>Bacteria</taxon>
        <taxon>Pseudomonadati</taxon>
        <taxon>Pseudomonadota</taxon>
        <taxon>Alphaproteobacteria</taxon>
        <taxon>Rhodobacterales</taxon>
        <taxon>Paracoccaceae</taxon>
        <taxon>Pseudooceanicola</taxon>
    </lineage>
</organism>
<evidence type="ECO:0008006" key="4">
    <source>
        <dbReference type="Google" id="ProtNLM"/>
    </source>
</evidence>
<evidence type="ECO:0000256" key="1">
    <source>
        <dbReference type="SAM" id="Phobius"/>
    </source>
</evidence>
<keyword evidence="1" id="KW-0812">Transmembrane</keyword>
<protein>
    <recommendedName>
        <fullName evidence="4">PEP-CTERM protein-sorting domain-containing protein</fullName>
    </recommendedName>
</protein>
<dbReference type="Proteomes" id="UP000231655">
    <property type="component" value="Unassembled WGS sequence"/>
</dbReference>
<evidence type="ECO:0000313" key="3">
    <source>
        <dbReference type="Proteomes" id="UP000231655"/>
    </source>
</evidence>
<accession>A0A285J1P2</accession>
<keyword evidence="1" id="KW-1133">Transmembrane helix</keyword>
<feature type="transmembrane region" description="Helical" evidence="1">
    <location>
        <begin position="33"/>
        <end position="54"/>
    </location>
</feature>